<organism evidence="1 2">
    <name type="scientific">Meripilus lineatus</name>
    <dbReference type="NCBI Taxonomy" id="2056292"/>
    <lineage>
        <taxon>Eukaryota</taxon>
        <taxon>Fungi</taxon>
        <taxon>Dikarya</taxon>
        <taxon>Basidiomycota</taxon>
        <taxon>Agaricomycotina</taxon>
        <taxon>Agaricomycetes</taxon>
        <taxon>Polyporales</taxon>
        <taxon>Meripilaceae</taxon>
        <taxon>Meripilus</taxon>
    </lineage>
</organism>
<dbReference type="Proteomes" id="UP001212997">
    <property type="component" value="Unassembled WGS sequence"/>
</dbReference>
<sequence length="140" mass="15864">MGVIPVPSPAKLKRTPLWKVMGVKSKDDPGLAQLMRHILSLCHIYLNMKLSYTKQPRDALKRITDEAVRTFPELQKYANYWPVKEIIRNKLYDSKRNLSQKKKKQSAACKPSCCSFCERPSLGLTSSGGDRIIMSPGEIV</sequence>
<protein>
    <submittedName>
        <fullName evidence="1">Uncharacterized protein</fullName>
    </submittedName>
</protein>
<dbReference type="AlphaFoldDB" id="A0AAD5YJD7"/>
<evidence type="ECO:0000313" key="2">
    <source>
        <dbReference type="Proteomes" id="UP001212997"/>
    </source>
</evidence>
<evidence type="ECO:0000313" key="1">
    <source>
        <dbReference type="EMBL" id="KAJ3485113.1"/>
    </source>
</evidence>
<proteinExistence type="predicted"/>
<comment type="caution">
    <text evidence="1">The sequence shown here is derived from an EMBL/GenBank/DDBJ whole genome shotgun (WGS) entry which is preliminary data.</text>
</comment>
<accession>A0AAD5YJD7</accession>
<reference evidence="1" key="1">
    <citation type="submission" date="2022-07" db="EMBL/GenBank/DDBJ databases">
        <title>Genome Sequence of Physisporinus lineatus.</title>
        <authorList>
            <person name="Buettner E."/>
        </authorList>
    </citation>
    <scope>NUCLEOTIDE SEQUENCE</scope>
    <source>
        <strain evidence="1">VT162</strain>
    </source>
</reference>
<keyword evidence="2" id="KW-1185">Reference proteome</keyword>
<gene>
    <name evidence="1" type="ORF">NLI96_g5178</name>
</gene>
<dbReference type="EMBL" id="JANAWD010000164">
    <property type="protein sequence ID" value="KAJ3485113.1"/>
    <property type="molecule type" value="Genomic_DNA"/>
</dbReference>
<name>A0AAD5YJD7_9APHY</name>